<accession>Q3S5G7</accession>
<organism evidence="1">
    <name type="scientific">Human immunodeficiency virus type 1</name>
    <name type="common">HIV-1</name>
    <dbReference type="NCBI Taxonomy" id="11676"/>
    <lineage>
        <taxon>Viruses</taxon>
        <taxon>Riboviria</taxon>
        <taxon>Pararnavirae</taxon>
        <taxon>Artverviricota</taxon>
        <taxon>Revtraviricetes</taxon>
        <taxon>Ortervirales</taxon>
        <taxon>Retroviridae</taxon>
        <taxon>Orthoretrovirinae</taxon>
        <taxon>Lentivirus</taxon>
        <taxon>Lentivirus humimdef1</taxon>
    </lineage>
</organism>
<proteinExistence type="predicted"/>
<name>Q3S5G7_HV1</name>
<sequence>MKPVDPSLEP</sequence>
<reference evidence="1" key="1">
    <citation type="journal article" date="2006" name="J. Virol. Methods">
        <title>Large-scale amplification, cloning and sequencing of near full-length HIV-1 subtype C genomes.</title>
        <authorList>
            <person name="Rousseau C.M."/>
            <person name="Birditt B.A."/>
            <person name="McKay A.R."/>
            <person name="Stoddard J.N."/>
            <person name="Lee T.C."/>
            <person name="McLaughlin S."/>
            <person name="Moore S.W."/>
            <person name="Shindo N."/>
            <person name="Learn G.H."/>
            <person name="Korber B.T."/>
            <person name="Brander C."/>
            <person name="Goulder P.J."/>
            <person name="Kiepiela P."/>
            <person name="Walker B.D."/>
            <person name="Mullins J.I."/>
        </authorList>
    </citation>
    <scope>NUCLEOTIDE SEQUENCE</scope>
    <source>
        <strain evidence="1">04ZAPS187B1</strain>
    </source>
</reference>
<organismHost>
    <name type="scientific">Homo sapiens</name>
    <name type="common">Human</name>
    <dbReference type="NCBI Taxonomy" id="9606"/>
</organismHost>
<dbReference type="EMBL" id="DQ164125">
    <property type="protein sequence ID" value="AAZ91923.1"/>
    <property type="molecule type" value="Genomic_RNA"/>
</dbReference>
<gene>
    <name evidence="1" type="primary">tat</name>
</gene>
<evidence type="ECO:0000313" key="1">
    <source>
        <dbReference type="EMBL" id="AAZ91923.1"/>
    </source>
</evidence>
<protein>
    <submittedName>
        <fullName evidence="1">Truncated tat protein</fullName>
    </submittedName>
</protein>